<dbReference type="EnsemblPlants" id="Kaladp0048s0040.1.v1.1">
    <property type="protein sequence ID" value="Kaladp0048s0040.1.v1.1.CDS.1"/>
    <property type="gene ID" value="Kaladp0048s0040.v1.1"/>
</dbReference>
<dbReference type="GO" id="GO:0008270">
    <property type="term" value="F:zinc ion binding"/>
    <property type="evidence" value="ECO:0007669"/>
    <property type="project" value="UniProtKB-KW"/>
</dbReference>
<comment type="similarity">
    <text evidence="1">Belongs to the FLZ family.</text>
</comment>
<organism evidence="6 7">
    <name type="scientific">Kalanchoe fedtschenkoi</name>
    <name type="common">Lavender scallops</name>
    <name type="synonym">South American air plant</name>
    <dbReference type="NCBI Taxonomy" id="63787"/>
    <lineage>
        <taxon>Eukaryota</taxon>
        <taxon>Viridiplantae</taxon>
        <taxon>Streptophyta</taxon>
        <taxon>Embryophyta</taxon>
        <taxon>Tracheophyta</taxon>
        <taxon>Spermatophyta</taxon>
        <taxon>Magnoliopsida</taxon>
        <taxon>eudicotyledons</taxon>
        <taxon>Gunneridae</taxon>
        <taxon>Pentapetalae</taxon>
        <taxon>Saxifragales</taxon>
        <taxon>Crassulaceae</taxon>
        <taxon>Kalanchoe</taxon>
    </lineage>
</organism>
<protein>
    <recommendedName>
        <fullName evidence="5">FLZ-type domain-containing protein</fullName>
    </recommendedName>
</protein>
<reference evidence="6" key="1">
    <citation type="submission" date="2021-01" db="UniProtKB">
        <authorList>
            <consortium name="EnsemblPlants"/>
        </authorList>
    </citation>
    <scope>IDENTIFICATION</scope>
</reference>
<name>A0A7N0TYD9_KALFE</name>
<evidence type="ECO:0000256" key="1">
    <source>
        <dbReference type="ARBA" id="ARBA00009374"/>
    </source>
</evidence>
<feature type="zinc finger region" description="FLZ-type" evidence="4">
    <location>
        <begin position="73"/>
        <end position="132"/>
    </location>
</feature>
<evidence type="ECO:0000256" key="3">
    <source>
        <dbReference type="ARBA" id="ARBA00022771"/>
    </source>
</evidence>
<dbReference type="AlphaFoldDB" id="A0A7N0TYD9"/>
<keyword evidence="3" id="KW-0863">Zinc-finger</keyword>
<sequence>MPSSARRSSCFIAGDDDDAHAAEASFSSSSSAASLHRSHSMMPNPTLRSFNNGVLSPRFGRMYEARFDDRQPHFLQSCACCKKSIGDHMDIFMCRLDRIGYIKFISNQFLILPPNCTIFYLFSKTNISTTPH</sequence>
<evidence type="ECO:0000256" key="2">
    <source>
        <dbReference type="ARBA" id="ARBA00022723"/>
    </source>
</evidence>
<keyword evidence="3" id="KW-0862">Zinc</keyword>
<accession>A0A7N0TYD9</accession>
<dbReference type="Proteomes" id="UP000594263">
    <property type="component" value="Unplaced"/>
</dbReference>
<dbReference type="PROSITE" id="PS51795">
    <property type="entry name" value="ZF_FLZ"/>
    <property type="match status" value="1"/>
</dbReference>
<keyword evidence="7" id="KW-1185">Reference proteome</keyword>
<proteinExistence type="inferred from homology"/>
<evidence type="ECO:0000313" key="7">
    <source>
        <dbReference type="Proteomes" id="UP000594263"/>
    </source>
</evidence>
<dbReference type="Gramene" id="Kaladp0048s0040.1.v1.1">
    <property type="protein sequence ID" value="Kaladp0048s0040.1.v1.1.CDS.1"/>
    <property type="gene ID" value="Kaladp0048s0040.v1.1"/>
</dbReference>
<dbReference type="Pfam" id="PF04570">
    <property type="entry name" value="zf-FLZ"/>
    <property type="match status" value="1"/>
</dbReference>
<keyword evidence="2" id="KW-0479">Metal-binding</keyword>
<dbReference type="InterPro" id="IPR007650">
    <property type="entry name" value="Zf-FLZ_dom"/>
</dbReference>
<evidence type="ECO:0000313" key="6">
    <source>
        <dbReference type="EnsemblPlants" id="Kaladp0048s0040.1.v1.1.CDS.1"/>
    </source>
</evidence>
<feature type="domain" description="FLZ-type" evidence="5">
    <location>
        <begin position="73"/>
        <end position="132"/>
    </location>
</feature>
<evidence type="ECO:0000259" key="5">
    <source>
        <dbReference type="PROSITE" id="PS51795"/>
    </source>
</evidence>
<evidence type="ECO:0000256" key="4">
    <source>
        <dbReference type="PROSITE-ProRule" id="PRU01131"/>
    </source>
</evidence>